<dbReference type="Gene3D" id="3.10.290.30">
    <property type="entry name" value="MM3350-like"/>
    <property type="match status" value="1"/>
</dbReference>
<dbReference type="Pfam" id="PF07929">
    <property type="entry name" value="PRiA4_ORF3"/>
    <property type="match status" value="1"/>
</dbReference>
<reference evidence="3" key="1">
    <citation type="journal article" date="2019" name="Int. J. Syst. Evol. Microbiol.">
        <title>The Global Catalogue of Microorganisms (GCM) 10K type strain sequencing project: providing services to taxonomists for standard genome sequencing and annotation.</title>
        <authorList>
            <consortium name="The Broad Institute Genomics Platform"/>
            <consortium name="The Broad Institute Genome Sequencing Center for Infectious Disease"/>
            <person name="Wu L."/>
            <person name="Ma J."/>
        </authorList>
    </citation>
    <scope>NUCLEOTIDE SEQUENCE [LARGE SCALE GENOMIC DNA]</scope>
    <source>
        <strain evidence="3">IBRC 10765</strain>
    </source>
</reference>
<dbReference type="RefSeq" id="WP_380696941.1">
    <property type="nucleotide sequence ID" value="NZ_JBHRYR010000003.1"/>
</dbReference>
<name>A0ABV7ZZG0_9GAMM</name>
<keyword evidence="3" id="KW-1185">Reference proteome</keyword>
<dbReference type="SUPFAM" id="SSF159941">
    <property type="entry name" value="MM3350-like"/>
    <property type="match status" value="1"/>
</dbReference>
<dbReference type="PANTHER" id="PTHR41878:SF1">
    <property type="entry name" value="TNPR PROTEIN"/>
    <property type="match status" value="1"/>
</dbReference>
<dbReference type="Proteomes" id="UP001595617">
    <property type="component" value="Unassembled WGS sequence"/>
</dbReference>
<protein>
    <submittedName>
        <fullName evidence="2">Plasmid pRiA4b ORF-3 family protein</fullName>
    </submittedName>
</protein>
<comment type="caution">
    <text evidence="2">The sequence shown here is derived from an EMBL/GenBank/DDBJ whole genome shotgun (WGS) entry which is preliminary data.</text>
</comment>
<feature type="domain" description="Plasmid pRiA4b Orf3-like" evidence="1">
    <location>
        <begin position="6"/>
        <end position="176"/>
    </location>
</feature>
<dbReference type="PANTHER" id="PTHR41878">
    <property type="entry name" value="LEXA REPRESSOR-RELATED"/>
    <property type="match status" value="1"/>
</dbReference>
<dbReference type="InterPro" id="IPR012912">
    <property type="entry name" value="Plasmid_pRiA4b_Orf3-like"/>
</dbReference>
<organism evidence="2 3">
    <name type="scientific">Saccharospirillum mangrovi</name>
    <dbReference type="NCBI Taxonomy" id="2161747"/>
    <lineage>
        <taxon>Bacteria</taxon>
        <taxon>Pseudomonadati</taxon>
        <taxon>Pseudomonadota</taxon>
        <taxon>Gammaproteobacteria</taxon>
        <taxon>Oceanospirillales</taxon>
        <taxon>Saccharospirillaceae</taxon>
        <taxon>Saccharospirillum</taxon>
    </lineage>
</organism>
<sequence length="469" mass="53274">MNLGTAYHLKVTLKHTEPLVWRLIAVDSQTTLERLHHILQISLGWTNSHLHLFESSQERRFGCLAHDEDNMLALEDERAFTVGQLLYVEKQTLKYEYDFGDGWVHEVRLERILPDADLSVLPRCLEAHAQCPPEDVGGLDGFEEFKEAMADPEHEEHEDVMLWNGGHFDPLDVSLEEINDDLANIEDIIAECDRDDDFPDFGMPDFQGFNPQQMHALLYSTFDCPEVVQWADSAAEAENSPVVRLLSVLFESLNEKEVTLTKKGNLPGAMVKAMLAAVVDCNLDIYHWRPNQSVRGEDDASAVHFTRIVAEVSGLLRVAKGKLNITAKARKLLKSKGWGGVHALMLEAFFQQFNWAYISGGSPMMGLRTTAPFTFWLLHRHGEQWLSDGHYARMHLSAFPQLMQESEVDYCSPEDDVINVYCHRVGLVLQLLGLIDVQEVRQPGAPAYPISLHWRASPLFGRVLQWQVY</sequence>
<proteinExistence type="predicted"/>
<evidence type="ECO:0000259" key="1">
    <source>
        <dbReference type="Pfam" id="PF07929"/>
    </source>
</evidence>
<evidence type="ECO:0000313" key="3">
    <source>
        <dbReference type="Proteomes" id="UP001595617"/>
    </source>
</evidence>
<accession>A0ABV7ZZG0</accession>
<dbReference type="InterPro" id="IPR024047">
    <property type="entry name" value="MM3350-like_sf"/>
</dbReference>
<evidence type="ECO:0000313" key="2">
    <source>
        <dbReference type="EMBL" id="MFC3853616.1"/>
    </source>
</evidence>
<gene>
    <name evidence="2" type="ORF">ACFOOG_12295</name>
</gene>
<dbReference type="EMBL" id="JBHRYR010000003">
    <property type="protein sequence ID" value="MFC3853616.1"/>
    <property type="molecule type" value="Genomic_DNA"/>
</dbReference>